<dbReference type="GO" id="GO:0032040">
    <property type="term" value="C:small-subunit processome"/>
    <property type="evidence" value="ECO:0007669"/>
    <property type="project" value="TreeGrafter"/>
</dbReference>
<feature type="domain" description="UTP25 C-terminal" evidence="7">
    <location>
        <begin position="446"/>
        <end position="610"/>
    </location>
</feature>
<accession>A0A1I8IQ85</accession>
<dbReference type="Pfam" id="PF06862">
    <property type="entry name" value="Utp25_C"/>
    <property type="match status" value="1"/>
</dbReference>
<dbReference type="GO" id="GO:0034511">
    <property type="term" value="F:U3 snoRNA binding"/>
    <property type="evidence" value="ECO:0007669"/>
    <property type="project" value="InterPro"/>
</dbReference>
<evidence type="ECO:0000259" key="7">
    <source>
        <dbReference type="Pfam" id="PF06862"/>
    </source>
</evidence>
<feature type="region of interest" description="Disordered" evidence="6">
    <location>
        <begin position="1"/>
        <end position="59"/>
    </location>
</feature>
<evidence type="ECO:0000256" key="5">
    <source>
        <dbReference type="ARBA" id="ARBA00032325"/>
    </source>
</evidence>
<comment type="similarity">
    <text evidence="2">Belongs to the UTP25 family.</text>
</comment>
<reference evidence="10" key="1">
    <citation type="submission" date="2016-11" db="UniProtKB">
        <authorList>
            <consortium name="WormBaseParasite"/>
        </authorList>
    </citation>
    <scope>IDENTIFICATION</scope>
</reference>
<sequence>YFQATAAQPNSLAKLPPKRPAEALKDESSTDSETDSETSASKAKRSRPVDSRSSSTAKSSFANSSFHRHLSAVLTDSETSTLRDGQCLSASLELPGFVGEQAYLYKLPRCLDELKTRLASDSDSLSADFVSFLRPAAEAAAGLGDRWSSLLRLLTGYRDLTLCDRRPGPESADRIRLCYCLHLLNHLYQTRRLVLRNNSSSSAADPESLRDQGFARPRVLLLLPVRESALKAVETLISLLPAGALVSHRARFLREFRCSSASSDSDRRRGKKPPDFEELFGANSDDDFRLGIAVAKRTLKLYTPFLASDLIVASPLGLADIVAEQPRLLSSLELLIIDQADSIAAQNWCRVLDIVEAANRIPEDTGEADLFRCRLWYLEGRASLYRQTVCLSGVRFPELSGLFGGHMRNWRGKLALRPYYAGLYGEAGLLGGPLASVGAGPLAVRFVQFASSGPAEASTARLAAFRRRLLPWLREGQRLIRVLVYAPSYLDWADLRAELRKESLDFCAISEYTPANKAASYQGLFREGQVRILLYSERYHFYHRQRLRGIRNLLFYGPPTHPAFFEELCRLALADAAPAAPACAILVDSATDWHSVAPLCGPRRAGELARAGPV</sequence>
<feature type="compositionally biased region" description="Polar residues" evidence="6">
    <location>
        <begin position="1"/>
        <end position="11"/>
    </location>
</feature>
<dbReference type="Gene3D" id="3.40.50.300">
    <property type="entry name" value="P-loop containing nucleotide triphosphate hydrolases"/>
    <property type="match status" value="1"/>
</dbReference>
<dbReference type="GO" id="GO:0000462">
    <property type="term" value="P:maturation of SSU-rRNA from tricistronic rRNA transcript (SSU-rRNA, 5.8S rRNA, LSU-rRNA)"/>
    <property type="evidence" value="ECO:0007669"/>
    <property type="project" value="TreeGrafter"/>
</dbReference>
<dbReference type="AlphaFoldDB" id="A0A1I8IQ85"/>
<protein>
    <recommendedName>
        <fullName evidence="4">U3 small nucleolar RNA-associated protein 25 homolog</fullName>
    </recommendedName>
    <alternativeName>
        <fullName evidence="5">UTP25 small subunit processor component</fullName>
    </alternativeName>
</protein>
<name>A0A1I8IQ85_9PLAT</name>
<dbReference type="PANTHER" id="PTHR12933:SF0">
    <property type="entry name" value="U3 SMALL NUCLEOLAR RNA-ASSOCIATED PROTEIN 25 HOMOLOG"/>
    <property type="match status" value="1"/>
</dbReference>
<evidence type="ECO:0000256" key="2">
    <source>
        <dbReference type="ARBA" id="ARBA00009223"/>
    </source>
</evidence>
<dbReference type="InterPro" id="IPR027417">
    <property type="entry name" value="P-loop_NTPase"/>
</dbReference>
<dbReference type="Pfam" id="PF22916">
    <property type="entry name" value="UTP25_NTPase-like"/>
    <property type="match status" value="1"/>
</dbReference>
<comment type="subcellular location">
    <subcellularLocation>
        <location evidence="1">Nucleus</location>
        <location evidence="1">Nucleolus</location>
    </subcellularLocation>
</comment>
<proteinExistence type="inferred from homology"/>
<dbReference type="InterPro" id="IPR053939">
    <property type="entry name" value="UTP25_C"/>
</dbReference>
<organism evidence="9 10">
    <name type="scientific">Macrostomum lignano</name>
    <dbReference type="NCBI Taxonomy" id="282301"/>
    <lineage>
        <taxon>Eukaryota</taxon>
        <taxon>Metazoa</taxon>
        <taxon>Spiralia</taxon>
        <taxon>Lophotrochozoa</taxon>
        <taxon>Platyhelminthes</taxon>
        <taxon>Rhabditophora</taxon>
        <taxon>Macrostomorpha</taxon>
        <taxon>Macrostomida</taxon>
        <taxon>Macrostomidae</taxon>
        <taxon>Macrostomum</taxon>
    </lineage>
</organism>
<dbReference type="GO" id="GO:0019843">
    <property type="term" value="F:rRNA binding"/>
    <property type="evidence" value="ECO:0007669"/>
    <property type="project" value="TreeGrafter"/>
</dbReference>
<evidence type="ECO:0000256" key="4">
    <source>
        <dbReference type="ARBA" id="ARBA00024421"/>
    </source>
</evidence>
<dbReference type="SUPFAM" id="SSF52540">
    <property type="entry name" value="P-loop containing nucleoside triphosphate hydrolases"/>
    <property type="match status" value="1"/>
</dbReference>
<evidence type="ECO:0000313" key="10">
    <source>
        <dbReference type="WBParaSite" id="maker-uti_cns_0014937-snap-gene-0.4-mRNA-1"/>
    </source>
</evidence>
<evidence type="ECO:0000256" key="3">
    <source>
        <dbReference type="ARBA" id="ARBA00023242"/>
    </source>
</evidence>
<dbReference type="InterPro" id="IPR053940">
    <property type="entry name" value="UTP25_NTPase-like"/>
</dbReference>
<feature type="domain" description="UTP25 NTP hydrolase-like" evidence="8">
    <location>
        <begin position="157"/>
        <end position="413"/>
    </location>
</feature>
<feature type="compositionally biased region" description="Basic and acidic residues" evidence="6">
    <location>
        <begin position="19"/>
        <end position="28"/>
    </location>
</feature>
<dbReference type="PANTHER" id="PTHR12933">
    <property type="entry name" value="ORF PROTEIN-RELATED"/>
    <property type="match status" value="1"/>
</dbReference>
<keyword evidence="9" id="KW-1185">Reference proteome</keyword>
<evidence type="ECO:0000259" key="8">
    <source>
        <dbReference type="Pfam" id="PF22916"/>
    </source>
</evidence>
<evidence type="ECO:0000256" key="6">
    <source>
        <dbReference type="SAM" id="MobiDB-lite"/>
    </source>
</evidence>
<evidence type="ECO:0000313" key="9">
    <source>
        <dbReference type="Proteomes" id="UP000095280"/>
    </source>
</evidence>
<dbReference type="WBParaSite" id="maker-uti_cns_0014937-snap-gene-0.4-mRNA-1">
    <property type="protein sequence ID" value="maker-uti_cns_0014937-snap-gene-0.4-mRNA-1"/>
    <property type="gene ID" value="maker-uti_cns_0014937-snap-gene-0.4"/>
</dbReference>
<keyword evidence="3" id="KW-0539">Nucleus</keyword>
<dbReference type="Proteomes" id="UP000095280">
    <property type="component" value="Unplaced"/>
</dbReference>
<dbReference type="InterPro" id="IPR010678">
    <property type="entry name" value="UTP25"/>
</dbReference>
<evidence type="ECO:0000256" key="1">
    <source>
        <dbReference type="ARBA" id="ARBA00004604"/>
    </source>
</evidence>